<dbReference type="InterPro" id="IPR012337">
    <property type="entry name" value="RNaseH-like_sf"/>
</dbReference>
<dbReference type="SUPFAM" id="SSF53098">
    <property type="entry name" value="Ribonuclease H-like"/>
    <property type="match status" value="1"/>
</dbReference>
<dbReference type="InterPro" id="IPR036397">
    <property type="entry name" value="RNaseH_sf"/>
</dbReference>
<dbReference type="HOGENOM" id="CLU_205460_0_0_1"/>
<dbReference type="Gene3D" id="3.30.420.10">
    <property type="entry name" value="Ribonuclease H-like superfamily/Ribonuclease H"/>
    <property type="match status" value="1"/>
</dbReference>
<proteinExistence type="predicted"/>
<protein>
    <recommendedName>
        <fullName evidence="3">Integrase catalytic domain-containing protein</fullName>
    </recommendedName>
</protein>
<reference evidence="1 2" key="1">
    <citation type="submission" date="2014-04" db="EMBL/GenBank/DDBJ databases">
        <title>Evolutionary Origins and Diversification of the Mycorrhizal Mutualists.</title>
        <authorList>
            <consortium name="DOE Joint Genome Institute"/>
            <consortium name="Mycorrhizal Genomics Consortium"/>
            <person name="Kohler A."/>
            <person name="Kuo A."/>
            <person name="Nagy L.G."/>
            <person name="Floudas D."/>
            <person name="Copeland A."/>
            <person name="Barry K.W."/>
            <person name="Cichocki N."/>
            <person name="Veneault-Fourrey C."/>
            <person name="LaButti K."/>
            <person name="Lindquist E.A."/>
            <person name="Lipzen A."/>
            <person name="Lundell T."/>
            <person name="Morin E."/>
            <person name="Murat C."/>
            <person name="Riley R."/>
            <person name="Ohm R."/>
            <person name="Sun H."/>
            <person name="Tunlid A."/>
            <person name="Henrissat B."/>
            <person name="Grigoriev I.V."/>
            <person name="Hibbett D.S."/>
            <person name="Martin F."/>
        </authorList>
    </citation>
    <scope>NUCLEOTIDE SEQUENCE [LARGE SCALE GENOMIC DNA]</scope>
    <source>
        <strain evidence="1 2">MD-312</strain>
    </source>
</reference>
<feature type="non-terminal residue" evidence="1">
    <location>
        <position position="67"/>
    </location>
</feature>
<accession>A0A0C9W8C2</accession>
<organism evidence="1 2">
    <name type="scientific">Hydnomerulius pinastri MD-312</name>
    <dbReference type="NCBI Taxonomy" id="994086"/>
    <lineage>
        <taxon>Eukaryota</taxon>
        <taxon>Fungi</taxon>
        <taxon>Dikarya</taxon>
        <taxon>Basidiomycota</taxon>
        <taxon>Agaricomycotina</taxon>
        <taxon>Agaricomycetes</taxon>
        <taxon>Agaricomycetidae</taxon>
        <taxon>Boletales</taxon>
        <taxon>Boletales incertae sedis</taxon>
        <taxon>Leucogyrophana</taxon>
    </lineage>
</organism>
<dbReference type="Proteomes" id="UP000053820">
    <property type="component" value="Unassembled WGS sequence"/>
</dbReference>
<dbReference type="OrthoDB" id="2681938at2759"/>
<sequence>MPTSHGYSYIVQARCSPTAWPEFRMLRSETGRTLGAFIFKEILCRWGGLEEIVTDSGTPFVAALDRL</sequence>
<keyword evidence="2" id="KW-1185">Reference proteome</keyword>
<evidence type="ECO:0000313" key="1">
    <source>
        <dbReference type="EMBL" id="KIJ58922.1"/>
    </source>
</evidence>
<name>A0A0C9W8C2_9AGAM</name>
<evidence type="ECO:0008006" key="3">
    <source>
        <dbReference type="Google" id="ProtNLM"/>
    </source>
</evidence>
<evidence type="ECO:0000313" key="2">
    <source>
        <dbReference type="Proteomes" id="UP000053820"/>
    </source>
</evidence>
<dbReference type="GO" id="GO:0003676">
    <property type="term" value="F:nucleic acid binding"/>
    <property type="evidence" value="ECO:0007669"/>
    <property type="project" value="InterPro"/>
</dbReference>
<dbReference type="EMBL" id="KN839904">
    <property type="protein sequence ID" value="KIJ58922.1"/>
    <property type="molecule type" value="Genomic_DNA"/>
</dbReference>
<dbReference type="AlphaFoldDB" id="A0A0C9W8C2"/>
<gene>
    <name evidence="1" type="ORF">HYDPIDRAFT_46589</name>
</gene>